<dbReference type="SUPFAM" id="SSF52540">
    <property type="entry name" value="P-loop containing nucleoside triphosphate hydrolases"/>
    <property type="match status" value="1"/>
</dbReference>
<keyword evidence="2 7" id="KW-0808">Transferase</keyword>
<dbReference type="AlphaFoldDB" id="A0AA39DUJ0"/>
<dbReference type="PANTHER" id="PTHR12812:SF0">
    <property type="entry name" value="HEPARAN-SULFATE 6-O-SULFOTRANSFERASE"/>
    <property type="match status" value="1"/>
</dbReference>
<evidence type="ECO:0000256" key="10">
    <source>
        <dbReference type="SAM" id="SignalP"/>
    </source>
</evidence>
<feature type="region of interest" description="Disordered" evidence="8">
    <location>
        <begin position="292"/>
        <end position="336"/>
    </location>
</feature>
<feature type="signal peptide" evidence="10">
    <location>
        <begin position="1"/>
        <end position="26"/>
    </location>
</feature>
<feature type="transmembrane region" description="Helical" evidence="9">
    <location>
        <begin position="445"/>
        <end position="466"/>
    </location>
</feature>
<dbReference type="InterPro" id="IPR027417">
    <property type="entry name" value="P-loop_NTPase"/>
</dbReference>
<dbReference type="Gene3D" id="3.40.50.300">
    <property type="entry name" value="P-loop containing nucleotide triphosphate hydrolases"/>
    <property type="match status" value="1"/>
</dbReference>
<evidence type="ECO:0000313" key="12">
    <source>
        <dbReference type="EMBL" id="KAJ9698096.1"/>
    </source>
</evidence>
<comment type="caution">
    <text evidence="12">The sequence shown here is derived from an EMBL/GenBank/DDBJ whole genome shotgun (WGS) entry which is preliminary data.</text>
</comment>
<proteinExistence type="inferred from homology"/>
<evidence type="ECO:0000256" key="9">
    <source>
        <dbReference type="SAM" id="Phobius"/>
    </source>
</evidence>
<evidence type="ECO:0000256" key="6">
    <source>
        <dbReference type="ARBA" id="ARBA00023180"/>
    </source>
</evidence>
<feature type="domain" description="Sulfotransferase" evidence="11">
    <location>
        <begin position="97"/>
        <end position="155"/>
    </location>
</feature>
<keyword evidence="4 9" id="KW-1133">Transmembrane helix</keyword>
<evidence type="ECO:0000256" key="3">
    <source>
        <dbReference type="ARBA" id="ARBA00022692"/>
    </source>
</evidence>
<reference evidence="12 13" key="1">
    <citation type="journal article" date="2023" name="BMC Biotechnol.">
        <title>Vitis rotundifolia cv Carlos genome sequencing.</title>
        <authorList>
            <person name="Huff M."/>
            <person name="Hulse-Kemp A."/>
            <person name="Scheffler B."/>
            <person name="Youngblood R."/>
            <person name="Simpson S."/>
            <person name="Babiker E."/>
            <person name="Staton M."/>
        </authorList>
    </citation>
    <scope>NUCLEOTIDE SEQUENCE [LARGE SCALE GENOMIC DNA]</scope>
    <source>
        <tissue evidence="12">Leaf</tissue>
    </source>
</reference>
<evidence type="ECO:0000256" key="5">
    <source>
        <dbReference type="ARBA" id="ARBA00023136"/>
    </source>
</evidence>
<keyword evidence="5 9" id="KW-0472">Membrane</keyword>
<feature type="compositionally biased region" description="Basic and acidic residues" evidence="8">
    <location>
        <begin position="308"/>
        <end position="317"/>
    </location>
</feature>
<evidence type="ECO:0000256" key="7">
    <source>
        <dbReference type="RuleBase" id="RU361155"/>
    </source>
</evidence>
<comment type="subcellular location">
    <subcellularLocation>
        <location evidence="1">Membrane</location>
        <topology evidence="1">Single-pass membrane protein</topology>
    </subcellularLocation>
</comment>
<evidence type="ECO:0000256" key="2">
    <source>
        <dbReference type="ARBA" id="ARBA00022679"/>
    </source>
</evidence>
<dbReference type="EC" id="2.8.2.-" evidence="7"/>
<dbReference type="Pfam" id="PF00685">
    <property type="entry name" value="Sulfotransfer_1"/>
    <property type="match status" value="1"/>
</dbReference>
<evidence type="ECO:0000256" key="1">
    <source>
        <dbReference type="ARBA" id="ARBA00004167"/>
    </source>
</evidence>
<dbReference type="GO" id="GO:0016020">
    <property type="term" value="C:membrane"/>
    <property type="evidence" value="ECO:0007669"/>
    <property type="project" value="UniProtKB-SubCell"/>
</dbReference>
<evidence type="ECO:0000259" key="11">
    <source>
        <dbReference type="Pfam" id="PF00685"/>
    </source>
</evidence>
<feature type="chain" id="PRO_5041248780" description="Sulfotransferase" evidence="10">
    <location>
        <begin position="27"/>
        <end position="477"/>
    </location>
</feature>
<gene>
    <name evidence="12" type="ORF">PVL29_007278</name>
</gene>
<protein>
    <recommendedName>
        <fullName evidence="7">Sulfotransferase</fullName>
        <ecNumber evidence="7">2.8.2.-</ecNumber>
    </recommendedName>
</protein>
<dbReference type="InterPro" id="IPR000863">
    <property type="entry name" value="Sulfotransferase_dom"/>
</dbReference>
<name>A0AA39DUJ0_VITRO</name>
<dbReference type="EMBL" id="JARBHA010000006">
    <property type="protein sequence ID" value="KAJ9698096.1"/>
    <property type="molecule type" value="Genomic_DNA"/>
</dbReference>
<organism evidence="12 13">
    <name type="scientific">Vitis rotundifolia</name>
    <name type="common">Muscadine grape</name>
    <dbReference type="NCBI Taxonomy" id="103349"/>
    <lineage>
        <taxon>Eukaryota</taxon>
        <taxon>Viridiplantae</taxon>
        <taxon>Streptophyta</taxon>
        <taxon>Embryophyta</taxon>
        <taxon>Tracheophyta</taxon>
        <taxon>Spermatophyta</taxon>
        <taxon>Magnoliopsida</taxon>
        <taxon>eudicotyledons</taxon>
        <taxon>Gunneridae</taxon>
        <taxon>Pentapetalae</taxon>
        <taxon>rosids</taxon>
        <taxon>Vitales</taxon>
        <taxon>Vitaceae</taxon>
        <taxon>Viteae</taxon>
        <taxon>Vitis</taxon>
    </lineage>
</organism>
<dbReference type="Proteomes" id="UP001168098">
    <property type="component" value="Unassembled WGS sequence"/>
</dbReference>
<keyword evidence="3 9" id="KW-0812">Transmembrane</keyword>
<evidence type="ECO:0000256" key="4">
    <source>
        <dbReference type="ARBA" id="ARBA00022989"/>
    </source>
</evidence>
<comment type="similarity">
    <text evidence="7">Belongs to the sulfotransferase 1 family.</text>
</comment>
<dbReference type="GO" id="GO:0017095">
    <property type="term" value="F:heparan sulfate 6-sulfotransferase activity"/>
    <property type="evidence" value="ECO:0007669"/>
    <property type="project" value="TreeGrafter"/>
</dbReference>
<sequence>MDPALKYAMLLILLGWVIWDVFPVSSLVNASPAKHDFGHCERTVKKWASSSLDLEAKEDKHTLRDLLFFLHVPRTGGRTYFHCFLKRLYPSSLECPRSYDKLRFDPSKPNCRLLVTHDDYSMMSKLPREKTSVVTILRNPLDRVFSTYEFSVEVAARFLVHPNLTSAKQMALRIRSKTKGVSTLDIWPWKYLVPWMRDDLFARRDARKHKGPNYVKGNDSYNMEEIVMSLHEYINDPIARDIIHNGATFQKRLDNMLYVGITEDHKESATMFGNMVGAQVISQLMASSSSVEGAANSLSEQSTSFPDSKSDNSHHQDPNNSTGQEAGEIDSTIPSRKNVEMKYENITVGELMKSYEVCISSLRKTQSHRRTNSLKAISPANFSKEARLQVPQMVLQQIISLNSLDVELYKYAQNIFAKQHKHFMRKLDTTDMQESIFDVAYDNPLWKVVSLAISLVCLLLLIFLIVNAKRRTSKLKI</sequence>
<evidence type="ECO:0000313" key="13">
    <source>
        <dbReference type="Proteomes" id="UP001168098"/>
    </source>
</evidence>
<keyword evidence="10" id="KW-0732">Signal</keyword>
<keyword evidence="13" id="KW-1185">Reference proteome</keyword>
<accession>A0AA39DUJ0</accession>
<keyword evidence="6" id="KW-0325">Glycoprotein</keyword>
<dbReference type="PANTHER" id="PTHR12812">
    <property type="entry name" value="HEPARAN SULFATE 6-O-SULFOTRANSFERASE 3"/>
    <property type="match status" value="1"/>
</dbReference>
<evidence type="ECO:0000256" key="8">
    <source>
        <dbReference type="SAM" id="MobiDB-lite"/>
    </source>
</evidence>
<dbReference type="InterPro" id="IPR010635">
    <property type="entry name" value="Heparan_SO4-6-sulfoTrfase"/>
</dbReference>
<feature type="compositionally biased region" description="Polar residues" evidence="8">
    <location>
        <begin position="292"/>
        <end position="307"/>
    </location>
</feature>